<feature type="compositionally biased region" description="Pro residues" evidence="5">
    <location>
        <begin position="282"/>
        <end position="316"/>
    </location>
</feature>
<feature type="region of interest" description="Disordered" evidence="5">
    <location>
        <begin position="151"/>
        <end position="170"/>
    </location>
</feature>
<gene>
    <name evidence="8" type="ORF">CYMTET_3296</name>
</gene>
<keyword evidence="9" id="KW-1185">Reference proteome</keyword>
<feature type="domain" description="Calcineurin-like phosphoesterase" evidence="7">
    <location>
        <begin position="389"/>
        <end position="579"/>
    </location>
</feature>
<feature type="region of interest" description="Disordered" evidence="5">
    <location>
        <begin position="280"/>
        <end position="357"/>
    </location>
</feature>
<evidence type="ECO:0000313" key="8">
    <source>
        <dbReference type="EMBL" id="KAK3289273.1"/>
    </source>
</evidence>
<keyword evidence="6" id="KW-0472">Membrane</keyword>
<dbReference type="InterPro" id="IPR051558">
    <property type="entry name" value="Metallophosphoesterase_PAP"/>
</dbReference>
<name>A0AAE0H3K7_9CHLO</name>
<protein>
    <recommendedName>
        <fullName evidence="2">acid phosphatase</fullName>
        <ecNumber evidence="2">3.1.3.2</ecNumber>
    </recommendedName>
</protein>
<dbReference type="InterPro" id="IPR024927">
    <property type="entry name" value="Acid_PPase"/>
</dbReference>
<keyword evidence="3" id="KW-0732">Signal</keyword>
<evidence type="ECO:0000256" key="6">
    <source>
        <dbReference type="SAM" id="Phobius"/>
    </source>
</evidence>
<dbReference type="SUPFAM" id="SSF56300">
    <property type="entry name" value="Metallo-dependent phosphatases"/>
    <property type="match status" value="1"/>
</dbReference>
<evidence type="ECO:0000256" key="1">
    <source>
        <dbReference type="ARBA" id="ARBA00000032"/>
    </source>
</evidence>
<dbReference type="PANTHER" id="PTHR10161:SF14">
    <property type="entry name" value="TARTRATE-RESISTANT ACID PHOSPHATASE TYPE 5"/>
    <property type="match status" value="1"/>
</dbReference>
<keyword evidence="6" id="KW-0812">Transmembrane</keyword>
<comment type="caution">
    <text evidence="8">The sequence shown here is derived from an EMBL/GenBank/DDBJ whole genome shotgun (WGS) entry which is preliminary data.</text>
</comment>
<dbReference type="GO" id="GO:0003993">
    <property type="term" value="F:acid phosphatase activity"/>
    <property type="evidence" value="ECO:0007669"/>
    <property type="project" value="UniProtKB-EC"/>
</dbReference>
<proteinExistence type="predicted"/>
<feature type="transmembrane region" description="Helical" evidence="6">
    <location>
        <begin position="233"/>
        <end position="256"/>
    </location>
</feature>
<keyword evidence="6" id="KW-1133">Transmembrane helix</keyword>
<organism evidence="8 9">
    <name type="scientific">Cymbomonas tetramitiformis</name>
    <dbReference type="NCBI Taxonomy" id="36881"/>
    <lineage>
        <taxon>Eukaryota</taxon>
        <taxon>Viridiplantae</taxon>
        <taxon>Chlorophyta</taxon>
        <taxon>Pyramimonadophyceae</taxon>
        <taxon>Pyramimonadales</taxon>
        <taxon>Pyramimonadaceae</taxon>
        <taxon>Cymbomonas</taxon>
    </lineage>
</organism>
<feature type="region of interest" description="Disordered" evidence="5">
    <location>
        <begin position="53"/>
        <end position="82"/>
    </location>
</feature>
<dbReference type="PANTHER" id="PTHR10161">
    <property type="entry name" value="TARTRATE-RESISTANT ACID PHOSPHATASE TYPE 5"/>
    <property type="match status" value="1"/>
</dbReference>
<keyword evidence="4" id="KW-0378">Hydrolase</keyword>
<reference evidence="8 9" key="1">
    <citation type="journal article" date="2015" name="Genome Biol. Evol.">
        <title>Comparative Genomics of a Bacterivorous Green Alga Reveals Evolutionary Causalities and Consequences of Phago-Mixotrophic Mode of Nutrition.</title>
        <authorList>
            <person name="Burns J.A."/>
            <person name="Paasch A."/>
            <person name="Narechania A."/>
            <person name="Kim E."/>
        </authorList>
    </citation>
    <scope>NUCLEOTIDE SEQUENCE [LARGE SCALE GENOMIC DNA]</scope>
    <source>
        <strain evidence="8 9">PLY_AMNH</strain>
    </source>
</reference>
<sequence length="664" mass="72613">MLEYSRERHHNKCASLDLQALPEIFEKTSPAEASTQPFKDVWNFETCNLDREREMAEPGSRLKLPAIPGNAAPRRPPSLEPMPRSIMHEMSVRQEEESEGPEFTDQLSPLMPGSFKTTGTSSVRVTDLCSSQNIEQSMLQMMKGKQLEDSSHLEGRIVSDGSGPPSPSKLIDKMLAASGPAEPEPEEMALNPLSTDSTKRRADNSPSAEVGALDSVHGPGCCSSYTFSRYKVVISLISAFLLGVIVSAAAMVFLLGGGSGSCNSNSDSDAATDALLAAAQASPPPFTPPPPPPPPPPPSPPPLMPPPPPDSPPPSPGFATCPTSSPPSSPAPGPPSSPPPFPTPPSPPPPAPPPSGYLRFISIADAGGSNSYPFTTELQITIANQMGLYAEENAVDFVLFLGDNFYSNGIYQQMNTNASVTRVEEGFEKVYEVLLQRTPFYVLGGNHDHYGDITQQLAYSALNPRWNYPHLYYTQVHSIPQSSMTVEVVMIDTQVLQYEWRKMRLGIYGVRNFTWMTHTHWQWLEETLAASTADWLVVAGHYPVYSISSHGTQETLVERLRPMLQAHGVALYLCGHDHQLQHIREPGDTVDYVVSGSGSEEKLSRRNDTRNIAEVPEGYLRYFYGDQGGFASVQISSTELSVEMHRQDGQLLYSFSKGNPRARR</sequence>
<dbReference type="EC" id="3.1.3.2" evidence="2"/>
<evidence type="ECO:0000256" key="5">
    <source>
        <dbReference type="SAM" id="MobiDB-lite"/>
    </source>
</evidence>
<evidence type="ECO:0000256" key="2">
    <source>
        <dbReference type="ARBA" id="ARBA00012646"/>
    </source>
</evidence>
<dbReference type="InterPro" id="IPR029052">
    <property type="entry name" value="Metallo-depent_PP-like"/>
</dbReference>
<evidence type="ECO:0000256" key="3">
    <source>
        <dbReference type="ARBA" id="ARBA00022729"/>
    </source>
</evidence>
<feature type="region of interest" description="Disordered" evidence="5">
    <location>
        <begin position="178"/>
        <end position="213"/>
    </location>
</feature>
<dbReference type="AlphaFoldDB" id="A0AAE0H3K7"/>
<feature type="compositionally biased region" description="Pro residues" evidence="5">
    <location>
        <begin position="324"/>
        <end position="355"/>
    </location>
</feature>
<dbReference type="EMBL" id="LGRX02000184">
    <property type="protein sequence ID" value="KAK3289273.1"/>
    <property type="molecule type" value="Genomic_DNA"/>
</dbReference>
<dbReference type="Gene3D" id="3.60.21.10">
    <property type="match status" value="1"/>
</dbReference>
<evidence type="ECO:0000313" key="9">
    <source>
        <dbReference type="Proteomes" id="UP001190700"/>
    </source>
</evidence>
<accession>A0AAE0H3K7</accession>
<evidence type="ECO:0000256" key="4">
    <source>
        <dbReference type="ARBA" id="ARBA00022801"/>
    </source>
</evidence>
<comment type="catalytic activity">
    <reaction evidence="1">
        <text>a phosphate monoester + H2O = an alcohol + phosphate</text>
        <dbReference type="Rhea" id="RHEA:15017"/>
        <dbReference type="ChEBI" id="CHEBI:15377"/>
        <dbReference type="ChEBI" id="CHEBI:30879"/>
        <dbReference type="ChEBI" id="CHEBI:43474"/>
        <dbReference type="ChEBI" id="CHEBI:67140"/>
        <dbReference type="EC" id="3.1.3.2"/>
    </reaction>
</comment>
<dbReference type="PRINTS" id="PR01217">
    <property type="entry name" value="PRICHEXTENSN"/>
</dbReference>
<dbReference type="CDD" id="cd07378">
    <property type="entry name" value="MPP_ACP5"/>
    <property type="match status" value="1"/>
</dbReference>
<dbReference type="Proteomes" id="UP001190700">
    <property type="component" value="Unassembled WGS sequence"/>
</dbReference>
<dbReference type="Pfam" id="PF00149">
    <property type="entry name" value="Metallophos"/>
    <property type="match status" value="1"/>
</dbReference>
<evidence type="ECO:0000259" key="7">
    <source>
        <dbReference type="Pfam" id="PF00149"/>
    </source>
</evidence>
<dbReference type="InterPro" id="IPR004843">
    <property type="entry name" value="Calcineurin-like_PHP"/>
</dbReference>